<sequence length="26" mass="2973">MKTWRKPKIHEIAVGTEINAYACAQL</sequence>
<accession>A0A9W7NE80</accession>
<dbReference type="GO" id="GO:0018189">
    <property type="term" value="P:pyrroloquinoline quinone biosynthetic process"/>
    <property type="evidence" value="ECO:0007669"/>
    <property type="project" value="UniProtKB-KW"/>
</dbReference>
<keyword evidence="6" id="KW-1185">Reference proteome</keyword>
<dbReference type="AlphaFoldDB" id="A0A9W7NE80"/>
<comment type="pathway">
    <text evidence="1">Cofactor biosynthesis; pyrroloquinoline quinone biosynthesis.</text>
</comment>
<dbReference type="RefSeq" id="WP_149471704.1">
    <property type="nucleotide sequence ID" value="NZ_QOKW01000029.1"/>
</dbReference>
<evidence type="ECO:0000313" key="5">
    <source>
        <dbReference type="EMBL" id="KAA0676917.1"/>
    </source>
</evidence>
<proteinExistence type="inferred from homology"/>
<evidence type="ECO:0000256" key="2">
    <source>
        <dbReference type="ARBA" id="ARBA00009325"/>
    </source>
</evidence>
<dbReference type="Proteomes" id="UP000480854">
    <property type="component" value="Unassembled WGS sequence"/>
</dbReference>
<comment type="caution">
    <text evidence="5">The sequence shown here is derived from an EMBL/GenBank/DDBJ whole genome shotgun (WGS) entry which is preliminary data.</text>
</comment>
<dbReference type="Pfam" id="PF08042">
    <property type="entry name" value="PqqA"/>
    <property type="match status" value="1"/>
</dbReference>
<reference evidence="5 6" key="1">
    <citation type="submission" date="2018-07" db="EMBL/GenBank/DDBJ databases">
        <title>Genome sequence of Azospirillum sp. ATCC 49961.</title>
        <authorList>
            <person name="Sant'Anna F.H."/>
            <person name="Baldani J.I."/>
            <person name="Zilli J.E."/>
            <person name="Reis V.M."/>
            <person name="Hartmann A."/>
            <person name="Cruz L."/>
            <person name="de Souza E.M."/>
            <person name="de Oliveira Pedrosa F."/>
            <person name="Passaglia L.M.P."/>
        </authorList>
    </citation>
    <scope>NUCLEOTIDE SEQUENCE [LARGE SCALE GENOMIC DNA]</scope>
    <source>
        <strain evidence="5 6">ATCC 49961</strain>
    </source>
</reference>
<evidence type="ECO:0000256" key="1">
    <source>
        <dbReference type="ARBA" id="ARBA00004886"/>
    </source>
</evidence>
<gene>
    <name evidence="5" type="primary">pqqA</name>
    <name evidence="5" type="ORF">DS843_25750</name>
</gene>
<dbReference type="InterPro" id="IPR011725">
    <property type="entry name" value="PQQ_synth_PqqA"/>
</dbReference>
<dbReference type="EMBL" id="QOKW01000029">
    <property type="protein sequence ID" value="KAA0676917.1"/>
    <property type="molecule type" value="Genomic_DNA"/>
</dbReference>
<protein>
    <recommendedName>
        <fullName evidence="3">Coenzyme PQQ synthesis protein A</fullName>
    </recommendedName>
</protein>
<evidence type="ECO:0000256" key="3">
    <source>
        <dbReference type="ARBA" id="ARBA00015086"/>
    </source>
</evidence>
<keyword evidence="4" id="KW-0884">PQQ biosynthesis</keyword>
<name>A0A9W7NE80_9PROT</name>
<evidence type="ECO:0000313" key="6">
    <source>
        <dbReference type="Proteomes" id="UP000480854"/>
    </source>
</evidence>
<dbReference type="NCBIfam" id="TIGR02107">
    <property type="entry name" value="PQQ_syn_pqqA"/>
    <property type="match status" value="1"/>
</dbReference>
<evidence type="ECO:0000256" key="4">
    <source>
        <dbReference type="ARBA" id="ARBA00022905"/>
    </source>
</evidence>
<comment type="similarity">
    <text evidence="2">Belongs to the PqqA family.</text>
</comment>
<organism evidence="5 6">
    <name type="scientific">Roseomonas genomospecies 6</name>
    <dbReference type="NCBI Taxonomy" id="214106"/>
    <lineage>
        <taxon>Bacteria</taxon>
        <taxon>Pseudomonadati</taxon>
        <taxon>Pseudomonadota</taxon>
        <taxon>Alphaproteobacteria</taxon>
        <taxon>Acetobacterales</taxon>
        <taxon>Roseomonadaceae</taxon>
        <taxon>Roseomonas</taxon>
    </lineage>
</organism>